<reference evidence="3 4" key="1">
    <citation type="submission" date="2018-05" db="EMBL/GenBank/DDBJ databases">
        <title>Acuticoccus sediminis sp. nov., isolated from deep-sea sediment of Indian Ocean.</title>
        <authorList>
            <person name="Liu X."/>
            <person name="Lai Q."/>
            <person name="Du Y."/>
            <person name="Sun F."/>
            <person name="Zhang X."/>
            <person name="Wang S."/>
            <person name="Shao Z."/>
        </authorList>
    </citation>
    <scope>NUCLEOTIDE SEQUENCE [LARGE SCALE GENOMIC DNA]</scope>
    <source>
        <strain evidence="3 4">PTG4-2</strain>
    </source>
</reference>
<dbReference type="Pfam" id="PF01381">
    <property type="entry name" value="HTH_3"/>
    <property type="match status" value="1"/>
</dbReference>
<organism evidence="3 4">
    <name type="scientific">Acuticoccus sediminis</name>
    <dbReference type="NCBI Taxonomy" id="2184697"/>
    <lineage>
        <taxon>Bacteria</taxon>
        <taxon>Pseudomonadati</taxon>
        <taxon>Pseudomonadota</taxon>
        <taxon>Alphaproteobacteria</taxon>
        <taxon>Hyphomicrobiales</taxon>
        <taxon>Amorphaceae</taxon>
        <taxon>Acuticoccus</taxon>
    </lineage>
</organism>
<dbReference type="EMBL" id="QHHQ01000002">
    <property type="protein sequence ID" value="RAI02285.1"/>
    <property type="molecule type" value="Genomic_DNA"/>
</dbReference>
<proteinExistence type="predicted"/>
<evidence type="ECO:0000256" key="1">
    <source>
        <dbReference type="ARBA" id="ARBA00023125"/>
    </source>
</evidence>
<accession>A0A8B2NQW6</accession>
<dbReference type="InterPro" id="IPR013096">
    <property type="entry name" value="Cupin_2"/>
</dbReference>
<comment type="caution">
    <text evidence="3">The sequence shown here is derived from an EMBL/GenBank/DDBJ whole genome shotgun (WGS) entry which is preliminary data.</text>
</comment>
<dbReference type="InterPro" id="IPR001387">
    <property type="entry name" value="Cro/C1-type_HTH"/>
</dbReference>
<dbReference type="AlphaFoldDB" id="A0A8B2NQW6"/>
<dbReference type="PANTHER" id="PTHR46797">
    <property type="entry name" value="HTH-TYPE TRANSCRIPTIONAL REGULATOR"/>
    <property type="match status" value="1"/>
</dbReference>
<evidence type="ECO:0000313" key="3">
    <source>
        <dbReference type="EMBL" id="RAI02285.1"/>
    </source>
</evidence>
<dbReference type="InterPro" id="IPR010982">
    <property type="entry name" value="Lambda_DNA-bd_dom_sf"/>
</dbReference>
<dbReference type="InterPro" id="IPR050807">
    <property type="entry name" value="TransReg_Diox_bact_type"/>
</dbReference>
<dbReference type="InterPro" id="IPR014710">
    <property type="entry name" value="RmlC-like_jellyroll"/>
</dbReference>
<keyword evidence="1" id="KW-0238">DNA-binding</keyword>
<dbReference type="CDD" id="cd02209">
    <property type="entry name" value="cupin_XRE_C"/>
    <property type="match status" value="1"/>
</dbReference>
<dbReference type="PROSITE" id="PS50943">
    <property type="entry name" value="HTH_CROC1"/>
    <property type="match status" value="1"/>
</dbReference>
<dbReference type="Gene3D" id="1.10.260.40">
    <property type="entry name" value="lambda repressor-like DNA-binding domains"/>
    <property type="match status" value="1"/>
</dbReference>
<dbReference type="Gene3D" id="2.60.120.10">
    <property type="entry name" value="Jelly Rolls"/>
    <property type="match status" value="1"/>
</dbReference>
<dbReference type="Pfam" id="PF07883">
    <property type="entry name" value="Cupin_2"/>
    <property type="match status" value="1"/>
</dbReference>
<dbReference type="PANTHER" id="PTHR46797:SF1">
    <property type="entry name" value="METHYLPHOSPHONATE SYNTHASE"/>
    <property type="match status" value="1"/>
</dbReference>
<dbReference type="CDD" id="cd00093">
    <property type="entry name" value="HTH_XRE"/>
    <property type="match status" value="1"/>
</dbReference>
<dbReference type="GO" id="GO:0005829">
    <property type="term" value="C:cytosol"/>
    <property type="evidence" value="ECO:0007669"/>
    <property type="project" value="TreeGrafter"/>
</dbReference>
<dbReference type="Proteomes" id="UP000249590">
    <property type="component" value="Unassembled WGS sequence"/>
</dbReference>
<gene>
    <name evidence="3" type="ORF">DLJ53_13045</name>
</gene>
<evidence type="ECO:0000313" key="4">
    <source>
        <dbReference type="Proteomes" id="UP000249590"/>
    </source>
</evidence>
<dbReference type="SMART" id="SM00530">
    <property type="entry name" value="HTH_XRE"/>
    <property type="match status" value="1"/>
</dbReference>
<name>A0A8B2NQW6_9HYPH</name>
<dbReference type="GO" id="GO:0003700">
    <property type="term" value="F:DNA-binding transcription factor activity"/>
    <property type="evidence" value="ECO:0007669"/>
    <property type="project" value="TreeGrafter"/>
</dbReference>
<keyword evidence="4" id="KW-1185">Reference proteome</keyword>
<evidence type="ECO:0000259" key="2">
    <source>
        <dbReference type="PROSITE" id="PS50943"/>
    </source>
</evidence>
<dbReference type="GO" id="GO:0003677">
    <property type="term" value="F:DNA binding"/>
    <property type="evidence" value="ECO:0007669"/>
    <property type="project" value="UniProtKB-KW"/>
</dbReference>
<dbReference type="SUPFAM" id="SSF51182">
    <property type="entry name" value="RmlC-like cupins"/>
    <property type="match status" value="1"/>
</dbReference>
<dbReference type="SUPFAM" id="SSF47413">
    <property type="entry name" value="lambda repressor-like DNA-binding domains"/>
    <property type="match status" value="1"/>
</dbReference>
<protein>
    <submittedName>
        <fullName evidence="3">XRE family transcriptional regulator</fullName>
    </submittedName>
</protein>
<sequence>MDRDTIVNSFREAPVDGVSGENGADPYDRRVGQRIRERRKARRMTLEDVASACGISTAQLSMIERGLASPSVKGLREICRTLDINLLWLFEEEVDRGPEAGLIVRRHRRKHFDLAQKKMHKELLTPDFSGRLQFLWIEMQPGSSSGPDPYAHDGEETGLVLEGRMSLVVDGAEFILDEGDSFRFESHRPHRFSNAGDTLCKVIWVCTPPFY</sequence>
<dbReference type="InterPro" id="IPR011051">
    <property type="entry name" value="RmlC_Cupin_sf"/>
</dbReference>
<feature type="domain" description="HTH cro/C1-type" evidence="2">
    <location>
        <begin position="35"/>
        <end position="89"/>
    </location>
</feature>